<dbReference type="EMBL" id="JAPZBS010000007">
    <property type="protein sequence ID" value="KAJ5368153.1"/>
    <property type="molecule type" value="Genomic_DNA"/>
</dbReference>
<keyword evidence="2" id="KW-1185">Reference proteome</keyword>
<dbReference type="RefSeq" id="XP_056552895.1">
    <property type="nucleotide sequence ID" value="XM_056700832.1"/>
</dbReference>
<organism evidence="1 2">
    <name type="scientific">Penicillium cataractarum</name>
    <dbReference type="NCBI Taxonomy" id="2100454"/>
    <lineage>
        <taxon>Eukaryota</taxon>
        <taxon>Fungi</taxon>
        <taxon>Dikarya</taxon>
        <taxon>Ascomycota</taxon>
        <taxon>Pezizomycotina</taxon>
        <taxon>Eurotiomycetes</taxon>
        <taxon>Eurotiomycetidae</taxon>
        <taxon>Eurotiales</taxon>
        <taxon>Aspergillaceae</taxon>
        <taxon>Penicillium</taxon>
    </lineage>
</organism>
<dbReference type="InterPro" id="IPR027417">
    <property type="entry name" value="P-loop_NTPase"/>
</dbReference>
<dbReference type="Pfam" id="PF13374">
    <property type="entry name" value="TPR_10"/>
    <property type="match status" value="1"/>
</dbReference>
<dbReference type="GeneID" id="81440011"/>
<accession>A0A9W9V425</accession>
<reference evidence="1" key="2">
    <citation type="journal article" date="2023" name="IMA Fungus">
        <title>Comparative genomic study of the Penicillium genus elucidates a diverse pangenome and 15 lateral gene transfer events.</title>
        <authorList>
            <person name="Petersen C."/>
            <person name="Sorensen T."/>
            <person name="Nielsen M.R."/>
            <person name="Sondergaard T.E."/>
            <person name="Sorensen J.L."/>
            <person name="Fitzpatrick D.A."/>
            <person name="Frisvad J.C."/>
            <person name="Nielsen K.L."/>
        </authorList>
    </citation>
    <scope>NUCLEOTIDE SEQUENCE</scope>
    <source>
        <strain evidence="1">IBT 29864</strain>
    </source>
</reference>
<reference evidence="1" key="1">
    <citation type="submission" date="2022-11" db="EMBL/GenBank/DDBJ databases">
        <authorList>
            <person name="Petersen C."/>
        </authorList>
    </citation>
    <scope>NUCLEOTIDE SEQUENCE</scope>
    <source>
        <strain evidence="1">IBT 29864</strain>
    </source>
</reference>
<dbReference type="SUPFAM" id="SSF48452">
    <property type="entry name" value="TPR-like"/>
    <property type="match status" value="1"/>
</dbReference>
<proteinExistence type="predicted"/>
<gene>
    <name evidence="1" type="ORF">N7496_007913</name>
</gene>
<dbReference type="Gene3D" id="1.25.40.10">
    <property type="entry name" value="Tetratricopeptide repeat domain"/>
    <property type="match status" value="2"/>
</dbReference>
<dbReference type="InterPro" id="IPR011990">
    <property type="entry name" value="TPR-like_helical_dom_sf"/>
</dbReference>
<protein>
    <submittedName>
        <fullName evidence="1">Ankyrin repeat-containing protein</fullName>
    </submittedName>
</protein>
<sequence>MSTQPYLSLLCPNGVFSSCEPFITNTPLAQPLKQICGYNDLVDVSTLEKWQFRNRKQELDRFAQLVADFGESQQRLVALLYGPPGLGKTELAVHALKSLPSVREMNIFTVDGDSEVTLQNSFRNIANILHIAPSREHGLPALAPAPAVAQSIEETVRDVVYHLASTSIPWAMLVESYSATFEIRKYLPDNPRGIVVVCASDQHSAASLLGVPAHCRLSVSQPLNENELSRLFWSTVTGDLNHVPDPSAARALQYLIDKLGAHTLSVRVAANYFAPAGEATSQDIQDYMAAIDHQSIAHSGEINEKLWQAWQVIMDKLERETGEVAQDAREYFWLRVLFSHHHLPTTRLFHNAFSTRHGNDWIPHNHGPRFLGTHEEWQSKQRFENAERLLSRYGLLSISSISMIGGEERGTKMLKALHLFARQRLRKENRQKSNPADYTFAAFCVLGESIKWSFAADEVAYRHTLVPHVKECLEWGEAHLRNMDAKTAGNVLLNFAAVYVDGGLFQKALGLQKEALDRLELEFGPTFDMTLKAMSEVASTEDLLGESAEAMQLREVVLHYRQLQYQANKNDPDVERKYDIAAAQIALSYAQVPGRKHDAMHYREMVVEHATAVYVSSSHLNTNRHGRLALLKAKRELAMSYHELDRRHEAHQLREEVVKELGNEQHVFALNARRELLVSIMDARQFLLAQDMANNTVKSSEYLLGENHPDTVLARTTRAALKALMGENDVAKTELQKAVPSLKTLQGGNSSTTITTIHAMVDLAHVHRAMNEDGEAIRILDEVSKYFESQGNTYQKLRVEMEIAMLLQQQGSRVALDRMNSIILEFLAQGYPAHDPAVLSARLRLAGCFHQFGHLIDAAAEYERILALSLDVNGDTLTSNGLKAQLRLATVYEKLAATASDAQTDYDAFLAAGVTSRLIEGDDQLSVDEELSFARLLKNILLHCCGGSSMKNAETLVCPTPEDLGHIVYRGMSCRMLRDTALMLREEAVNSAVGPEHDSIVIVNQLTAQACHELADNYAARRQYNRAVVLQSAVVAFYLEYVGQAHSDSFLHQHRFQQWTKLTLSQRGD</sequence>
<dbReference type="Gene3D" id="3.40.50.300">
    <property type="entry name" value="P-loop containing nucleotide triphosphate hydrolases"/>
    <property type="match status" value="1"/>
</dbReference>
<dbReference type="Proteomes" id="UP001147782">
    <property type="component" value="Unassembled WGS sequence"/>
</dbReference>
<evidence type="ECO:0000313" key="1">
    <source>
        <dbReference type="EMBL" id="KAJ5368153.1"/>
    </source>
</evidence>
<evidence type="ECO:0000313" key="2">
    <source>
        <dbReference type="Proteomes" id="UP001147782"/>
    </source>
</evidence>
<comment type="caution">
    <text evidence="1">The sequence shown here is derived from an EMBL/GenBank/DDBJ whole genome shotgun (WGS) entry which is preliminary data.</text>
</comment>
<dbReference type="SUPFAM" id="SSF52540">
    <property type="entry name" value="P-loop containing nucleoside triphosphate hydrolases"/>
    <property type="match status" value="1"/>
</dbReference>
<dbReference type="AlphaFoldDB" id="A0A9W9V425"/>
<name>A0A9W9V425_9EURO</name>